<organism evidence="2 3">
    <name type="scientific">Vitis vinifera</name>
    <name type="common">Grape</name>
    <dbReference type="NCBI Taxonomy" id="29760"/>
    <lineage>
        <taxon>Eukaryota</taxon>
        <taxon>Viridiplantae</taxon>
        <taxon>Streptophyta</taxon>
        <taxon>Embryophyta</taxon>
        <taxon>Tracheophyta</taxon>
        <taxon>Spermatophyta</taxon>
        <taxon>Magnoliopsida</taxon>
        <taxon>eudicotyledons</taxon>
        <taxon>Gunneridae</taxon>
        <taxon>Pentapetalae</taxon>
        <taxon>rosids</taxon>
        <taxon>Vitales</taxon>
        <taxon>Vitaceae</taxon>
        <taxon>Viteae</taxon>
        <taxon>Vitis</taxon>
    </lineage>
</organism>
<dbReference type="CDD" id="cd01650">
    <property type="entry name" value="RT_nLTR_like"/>
    <property type="match status" value="1"/>
</dbReference>
<feature type="domain" description="Reverse transcriptase" evidence="1">
    <location>
        <begin position="414"/>
        <end position="663"/>
    </location>
</feature>
<accession>A0A438DYJ3</accession>
<dbReference type="InterPro" id="IPR043502">
    <property type="entry name" value="DNA/RNA_pol_sf"/>
</dbReference>
<dbReference type="InterPro" id="IPR036691">
    <property type="entry name" value="Endo/exonu/phosph_ase_sf"/>
</dbReference>
<dbReference type="SUPFAM" id="SSF56672">
    <property type="entry name" value="DNA/RNA polymerases"/>
    <property type="match status" value="1"/>
</dbReference>
<dbReference type="Proteomes" id="UP000288805">
    <property type="component" value="Unassembled WGS sequence"/>
</dbReference>
<gene>
    <name evidence="2" type="primary">LIN1_70</name>
    <name evidence="2" type="ORF">CK203_092437</name>
</gene>
<keyword evidence="2" id="KW-0548">Nucleotidyltransferase</keyword>
<evidence type="ECO:0000313" key="2">
    <source>
        <dbReference type="EMBL" id="RVW40378.1"/>
    </source>
</evidence>
<sequence>MGGSLLEMEERCGHEVILKETEEGLSINPLSMCPTEERMGEKSTSGFFLLKEGRKEWGEEEEKDMESWNYSCLAKFCPCLGMPIEGCERDILKLLHKMRDRRDRRDDECNCEEFRGRKMSGMGGFEFKRVEKEEFLSELGAIKGLWNEPRCVAGDFNMIRFPSERSRGGHLSPSMRRFTEVIEELELRDLPLQGGMFTWSGGFNNLLKSRIDRFLIFEDWEAHFRECIQGVLARPVSDHSPIILDGGGMRRGPTPFRLENMWLKEEGFKEVLRKWWEGIQIKVKKQEAWNSLDFWDKEERVRELSLEEEEARKEAREMYKKWMTNAHRRKNQMNRVKVNGRWYNEEREIKEVVCRVYQGLLADPGGWKPRIDALMFERLEEGVVEGLEKPFTEEEVFRALSGCCGEKAPGPDGQFHETGSFVRNLNATFLVLIPKKGGAEDLKDFRPISLVGGLYKWLAKVLANRMKGVLAKVISTSQNAFVEGQQIMDAMLVANETIDSIVKSNRGAILYKLDIEKAYDHVLSYGKWKPYGFFPKLKGLRQGDPLSSYLFVVVMEAFSVLIKKAVAGGFLAPCLTRGRSGEGVQISHLLFADDTLIFCEAKEDQLLYMGWLLMWFEAISGLRVNLEKSELIPVGRVENVDELVDEFGYRVGKLPSTYLGMPLGAPFKSVAAWDGIEERFKKKLAMWKHQYISKGGRITLVHKRSGGLGVKSLGAFNRALLGKWVWRFANERKALWNQVIRGKYGEERGGWRSCESRKAYGFGLWKAISKMGNQVTPFVGFVVGDGEKVKFWKDKWCETIPLSEAFPSLFALASNKEAWVNEVWTAEGEWGGSWNPCFNRPFNDWELEEVERLFCCLGGKKVRGDEEDKVKWMASKDGDFSVKSLYRTMQQGSRAFFPSKIIWNSCVQPKLSFFAWEASWGRVLNLGSLAKERLGYGK</sequence>
<dbReference type="Pfam" id="PF00078">
    <property type="entry name" value="RVT_1"/>
    <property type="match status" value="1"/>
</dbReference>
<dbReference type="PANTHER" id="PTHR46890:SF50">
    <property type="entry name" value="RNA-DIRECTED DNA POLYMERASE, EUKARYOTA, REVERSE TRANSCRIPTASE ZINC-BINDING DOMAIN PROTEIN-RELATED"/>
    <property type="match status" value="1"/>
</dbReference>
<dbReference type="EMBL" id="QGNW01001460">
    <property type="protein sequence ID" value="RVW40378.1"/>
    <property type="molecule type" value="Genomic_DNA"/>
</dbReference>
<reference evidence="2 3" key="1">
    <citation type="journal article" date="2018" name="PLoS Genet.">
        <title>Population sequencing reveals clonal diversity and ancestral inbreeding in the grapevine cultivar Chardonnay.</title>
        <authorList>
            <person name="Roach M.J."/>
            <person name="Johnson D.L."/>
            <person name="Bohlmann J."/>
            <person name="van Vuuren H.J."/>
            <person name="Jones S.J."/>
            <person name="Pretorius I.S."/>
            <person name="Schmidt S.A."/>
            <person name="Borneman A.R."/>
        </authorList>
    </citation>
    <scope>NUCLEOTIDE SEQUENCE [LARGE SCALE GENOMIC DNA]</scope>
    <source>
        <strain evidence="3">cv. Chardonnay</strain>
        <tissue evidence="2">Leaf</tissue>
    </source>
</reference>
<evidence type="ECO:0000259" key="1">
    <source>
        <dbReference type="PROSITE" id="PS50878"/>
    </source>
</evidence>
<dbReference type="PROSITE" id="PS50878">
    <property type="entry name" value="RT_POL"/>
    <property type="match status" value="1"/>
</dbReference>
<keyword evidence="2" id="KW-0808">Transferase</keyword>
<dbReference type="SUPFAM" id="SSF56219">
    <property type="entry name" value="DNase I-like"/>
    <property type="match status" value="1"/>
</dbReference>
<dbReference type="Gene3D" id="3.60.10.10">
    <property type="entry name" value="Endonuclease/exonuclease/phosphatase"/>
    <property type="match status" value="1"/>
</dbReference>
<dbReference type="InterPro" id="IPR026960">
    <property type="entry name" value="RVT-Znf"/>
</dbReference>
<comment type="caution">
    <text evidence="2">The sequence shown here is derived from an EMBL/GenBank/DDBJ whole genome shotgun (WGS) entry which is preliminary data.</text>
</comment>
<dbReference type="Pfam" id="PF13966">
    <property type="entry name" value="zf-RVT"/>
    <property type="match status" value="1"/>
</dbReference>
<name>A0A438DYJ3_VITVI</name>
<proteinExistence type="predicted"/>
<keyword evidence="2" id="KW-0695">RNA-directed DNA polymerase</keyword>
<protein>
    <submittedName>
        <fullName evidence="2">LINE-1 reverse transcriptase-like</fullName>
    </submittedName>
</protein>
<dbReference type="AlphaFoldDB" id="A0A438DYJ3"/>
<dbReference type="GO" id="GO:0003964">
    <property type="term" value="F:RNA-directed DNA polymerase activity"/>
    <property type="evidence" value="ECO:0007669"/>
    <property type="project" value="UniProtKB-KW"/>
</dbReference>
<dbReference type="InterPro" id="IPR052343">
    <property type="entry name" value="Retrotransposon-Effector_Assoc"/>
</dbReference>
<evidence type="ECO:0000313" key="3">
    <source>
        <dbReference type="Proteomes" id="UP000288805"/>
    </source>
</evidence>
<dbReference type="InterPro" id="IPR000477">
    <property type="entry name" value="RT_dom"/>
</dbReference>
<dbReference type="PANTHER" id="PTHR46890">
    <property type="entry name" value="NON-LTR RETROLELEMENT REVERSE TRANSCRIPTASE-LIKE PROTEIN-RELATED"/>
    <property type="match status" value="1"/>
</dbReference>